<dbReference type="PROSITE" id="PS51029">
    <property type="entry name" value="MADF"/>
    <property type="match status" value="1"/>
</dbReference>
<organism evidence="3">
    <name type="scientific">Amblyomma aureolatum</name>
    <dbReference type="NCBI Taxonomy" id="187763"/>
    <lineage>
        <taxon>Eukaryota</taxon>
        <taxon>Metazoa</taxon>
        <taxon>Ecdysozoa</taxon>
        <taxon>Arthropoda</taxon>
        <taxon>Chelicerata</taxon>
        <taxon>Arachnida</taxon>
        <taxon>Acari</taxon>
        <taxon>Parasitiformes</taxon>
        <taxon>Ixodida</taxon>
        <taxon>Ixodoidea</taxon>
        <taxon>Ixodidae</taxon>
        <taxon>Amblyomminae</taxon>
        <taxon>Amblyomma</taxon>
    </lineage>
</organism>
<name>A0A1E1XDB5_9ACAR</name>
<dbReference type="EMBL" id="GFAC01002077">
    <property type="protein sequence ID" value="JAT97111.1"/>
    <property type="molecule type" value="mRNA"/>
</dbReference>
<dbReference type="PANTHER" id="PTHR12243:SF69">
    <property type="entry name" value="SI:CH73-59F11.3"/>
    <property type="match status" value="1"/>
</dbReference>
<dbReference type="GO" id="GO:0006357">
    <property type="term" value="P:regulation of transcription by RNA polymerase II"/>
    <property type="evidence" value="ECO:0007669"/>
    <property type="project" value="TreeGrafter"/>
</dbReference>
<dbReference type="Pfam" id="PF10545">
    <property type="entry name" value="MADF_DNA_bdg"/>
    <property type="match status" value="1"/>
</dbReference>
<dbReference type="SMART" id="SM00595">
    <property type="entry name" value="MADF"/>
    <property type="match status" value="1"/>
</dbReference>
<protein>
    <submittedName>
        <fullName evidence="3">Putative alcohol dehydrogenase transcription factor myb/sant-like protein</fullName>
    </submittedName>
</protein>
<evidence type="ECO:0000256" key="1">
    <source>
        <dbReference type="SAM" id="MobiDB-lite"/>
    </source>
</evidence>
<dbReference type="InterPro" id="IPR006578">
    <property type="entry name" value="MADF-dom"/>
</dbReference>
<dbReference type="AlphaFoldDB" id="A0A1E1XDB5"/>
<dbReference type="GO" id="GO:0005634">
    <property type="term" value="C:nucleus"/>
    <property type="evidence" value="ECO:0007669"/>
    <property type="project" value="TreeGrafter"/>
</dbReference>
<dbReference type="PANTHER" id="PTHR12243">
    <property type="entry name" value="MADF DOMAIN TRANSCRIPTION FACTOR"/>
    <property type="match status" value="1"/>
</dbReference>
<dbReference type="InterPro" id="IPR039353">
    <property type="entry name" value="TF_Adf1"/>
</dbReference>
<accession>A0A1E1XDB5</accession>
<feature type="domain" description="MADF" evidence="2">
    <location>
        <begin position="3"/>
        <end position="100"/>
    </location>
</feature>
<dbReference type="GO" id="GO:0005667">
    <property type="term" value="C:transcription regulator complex"/>
    <property type="evidence" value="ECO:0007669"/>
    <property type="project" value="TreeGrafter"/>
</dbReference>
<sequence>NDALISLVRAERALWDPAHNGYREADTRAESWERVFSGLGLSSLSQSEMNTIIRRWRNLRDTFARKYKYVMKKKGDAAAVRASSRWKHFSSMMFLRDVLEPRRGARKAIEEDLNGVNEIKQEHEEPGESNASQLLLATVSGNTATSPCGADMPVTHITIHTMPSSPSSSSSSVGSTHGSPLREARSPSPDYVLPTSEPASADPPQSHPSSHNTVTFGTGHTKRKRSDADACVVRNDKPLAARTTQVEHFLLSLAEHLEQVPEGLRIYCKIHLLDVLKQYRGGKIPTKLLPLPPLSNTEK</sequence>
<feature type="region of interest" description="Disordered" evidence="1">
    <location>
        <begin position="158"/>
        <end position="229"/>
    </location>
</feature>
<evidence type="ECO:0000259" key="2">
    <source>
        <dbReference type="PROSITE" id="PS51029"/>
    </source>
</evidence>
<feature type="compositionally biased region" description="Low complexity" evidence="1">
    <location>
        <begin position="163"/>
        <end position="172"/>
    </location>
</feature>
<reference evidence="3" key="1">
    <citation type="journal article" date="2017" name="Front. Cell. Infect. Microbiol.">
        <title>The Distinct Transcriptional Response of the Midgut of Amblyomma sculptum and Amblyomma aureolatum Ticks to Rickettsia rickettsii Correlates to Their Differences in Susceptibility to Infection.</title>
        <authorList>
            <person name="Martins L.A."/>
            <person name="Galletti M.F.B.M."/>
            <person name="Ribeiro J.M."/>
            <person name="Fujita A."/>
            <person name="Costa F.B."/>
            <person name="Labruna M.B."/>
            <person name="Daffre S."/>
            <person name="Fogaca A.C."/>
        </authorList>
    </citation>
    <scope>NUCLEOTIDE SEQUENCE</scope>
</reference>
<feature type="non-terminal residue" evidence="3">
    <location>
        <position position="1"/>
    </location>
</feature>
<feature type="compositionally biased region" description="Polar residues" evidence="1">
    <location>
        <begin position="207"/>
        <end position="218"/>
    </location>
</feature>
<evidence type="ECO:0000313" key="3">
    <source>
        <dbReference type="EMBL" id="JAT97111.1"/>
    </source>
</evidence>
<proteinExistence type="evidence at transcript level"/>